<sequence length="100" mass="11094">MEHPHILLLDEPTNHLDMASIDALAKAIKEFEGGVVIVSHDFRLIGQVTEELWEVANKKIRNLTKEGISIVDYKKKLAQESATAIEKAKLFSKSAPKGKA</sequence>
<dbReference type="SUPFAM" id="SSF52540">
    <property type="entry name" value="P-loop containing nucleoside triphosphate hydrolases"/>
    <property type="match status" value="1"/>
</dbReference>
<organism evidence="2 3">
    <name type="scientific">Tetrapyrgos nigripes</name>
    <dbReference type="NCBI Taxonomy" id="182062"/>
    <lineage>
        <taxon>Eukaryota</taxon>
        <taxon>Fungi</taxon>
        <taxon>Dikarya</taxon>
        <taxon>Basidiomycota</taxon>
        <taxon>Agaricomycotina</taxon>
        <taxon>Agaricomycetes</taxon>
        <taxon>Agaricomycetidae</taxon>
        <taxon>Agaricales</taxon>
        <taxon>Marasmiineae</taxon>
        <taxon>Marasmiaceae</taxon>
        <taxon>Tetrapyrgos</taxon>
    </lineage>
</organism>
<gene>
    <name evidence="2" type="ORF">D9758_017929</name>
</gene>
<dbReference type="PANTHER" id="PTHR19211">
    <property type="entry name" value="ATP-BINDING TRANSPORT PROTEIN-RELATED"/>
    <property type="match status" value="1"/>
</dbReference>
<dbReference type="OrthoDB" id="2110130at2759"/>
<evidence type="ECO:0000256" key="1">
    <source>
        <dbReference type="ARBA" id="ARBA00022737"/>
    </source>
</evidence>
<dbReference type="PANTHER" id="PTHR19211:SF15">
    <property type="entry name" value="ATP-BINDING CASSETTE SUB-FAMILY F MEMBER 2"/>
    <property type="match status" value="1"/>
</dbReference>
<dbReference type="EMBL" id="JAACJM010000280">
    <property type="protein sequence ID" value="KAF5333902.1"/>
    <property type="molecule type" value="Genomic_DNA"/>
</dbReference>
<dbReference type="InterPro" id="IPR027417">
    <property type="entry name" value="P-loop_NTPase"/>
</dbReference>
<dbReference type="Proteomes" id="UP000559256">
    <property type="component" value="Unassembled WGS sequence"/>
</dbReference>
<dbReference type="AlphaFoldDB" id="A0A8H5C290"/>
<evidence type="ECO:0000313" key="3">
    <source>
        <dbReference type="Proteomes" id="UP000559256"/>
    </source>
</evidence>
<protein>
    <submittedName>
        <fullName evidence="2">Uncharacterized protein</fullName>
    </submittedName>
</protein>
<proteinExistence type="predicted"/>
<dbReference type="Gene3D" id="3.40.50.300">
    <property type="entry name" value="P-loop containing nucleotide triphosphate hydrolases"/>
    <property type="match status" value="1"/>
</dbReference>
<dbReference type="InterPro" id="IPR050611">
    <property type="entry name" value="ABCF"/>
</dbReference>
<keyword evidence="1" id="KW-0677">Repeat</keyword>
<keyword evidence="3" id="KW-1185">Reference proteome</keyword>
<name>A0A8H5C290_9AGAR</name>
<comment type="caution">
    <text evidence="2">The sequence shown here is derived from an EMBL/GenBank/DDBJ whole genome shotgun (WGS) entry which is preliminary data.</text>
</comment>
<evidence type="ECO:0000313" key="2">
    <source>
        <dbReference type="EMBL" id="KAF5333902.1"/>
    </source>
</evidence>
<accession>A0A8H5C290</accession>
<reference evidence="2 3" key="1">
    <citation type="journal article" date="2020" name="ISME J.">
        <title>Uncovering the hidden diversity of litter-decomposition mechanisms in mushroom-forming fungi.</title>
        <authorList>
            <person name="Floudas D."/>
            <person name="Bentzer J."/>
            <person name="Ahren D."/>
            <person name="Johansson T."/>
            <person name="Persson P."/>
            <person name="Tunlid A."/>
        </authorList>
    </citation>
    <scope>NUCLEOTIDE SEQUENCE [LARGE SCALE GENOMIC DNA]</scope>
    <source>
        <strain evidence="2 3">CBS 291.85</strain>
    </source>
</reference>
<dbReference type="GO" id="GO:0005524">
    <property type="term" value="F:ATP binding"/>
    <property type="evidence" value="ECO:0007669"/>
    <property type="project" value="TreeGrafter"/>
</dbReference>